<evidence type="ECO:0008006" key="5">
    <source>
        <dbReference type="Google" id="ProtNLM"/>
    </source>
</evidence>
<feature type="signal peptide" evidence="2">
    <location>
        <begin position="1"/>
        <end position="33"/>
    </location>
</feature>
<keyword evidence="2" id="KW-0732">Signal</keyword>
<gene>
    <name evidence="3" type="ORF">C6N75_29055</name>
</gene>
<sequence length="182" mass="18691">MRRRADAPRPAARRTIWPAALALGAVLVSGCTASDGPDGAATDSKAGDGAGQAAAPGRYRTLLEPCGSVPRATLRELLPGAAALTDEQRERVYRGTPAVTYDTDRRAGCAWKADGPDASHQLILDFERVVSYDPAVSDDARAQQVYTGKESAVLPAAPPTAPAAPSTPAKPDGSSEPSGLAG</sequence>
<dbReference type="AlphaFoldDB" id="A0A2S9PN39"/>
<name>A0A2S9PN39_9ACTN</name>
<reference evidence="3 4" key="1">
    <citation type="submission" date="2018-03" db="EMBL/GenBank/DDBJ databases">
        <title>Novel Streptomyces sp. from soil.</title>
        <authorList>
            <person name="Tan G.Y.A."/>
            <person name="Lee Z.Y."/>
        </authorList>
    </citation>
    <scope>NUCLEOTIDE SEQUENCE [LARGE SCALE GENOMIC DNA]</scope>
    <source>
        <strain evidence="3 4">ST5x</strain>
    </source>
</reference>
<evidence type="ECO:0000313" key="4">
    <source>
        <dbReference type="Proteomes" id="UP000239322"/>
    </source>
</evidence>
<evidence type="ECO:0000313" key="3">
    <source>
        <dbReference type="EMBL" id="PRH75800.1"/>
    </source>
</evidence>
<feature type="non-terminal residue" evidence="3">
    <location>
        <position position="182"/>
    </location>
</feature>
<organism evidence="3 4">
    <name type="scientific">Streptomyces solincola</name>
    <dbReference type="NCBI Taxonomy" id="2100817"/>
    <lineage>
        <taxon>Bacteria</taxon>
        <taxon>Bacillati</taxon>
        <taxon>Actinomycetota</taxon>
        <taxon>Actinomycetes</taxon>
        <taxon>Kitasatosporales</taxon>
        <taxon>Streptomycetaceae</taxon>
        <taxon>Streptomyces</taxon>
    </lineage>
</organism>
<feature type="chain" id="PRO_5039699250" description="DUF3558 domain-containing protein" evidence="2">
    <location>
        <begin position="34"/>
        <end position="182"/>
    </location>
</feature>
<evidence type="ECO:0000256" key="2">
    <source>
        <dbReference type="SAM" id="SignalP"/>
    </source>
</evidence>
<proteinExistence type="predicted"/>
<keyword evidence="4" id="KW-1185">Reference proteome</keyword>
<dbReference type="EMBL" id="PVLV01000668">
    <property type="protein sequence ID" value="PRH75800.1"/>
    <property type="molecule type" value="Genomic_DNA"/>
</dbReference>
<evidence type="ECO:0000256" key="1">
    <source>
        <dbReference type="SAM" id="MobiDB-lite"/>
    </source>
</evidence>
<comment type="caution">
    <text evidence="3">The sequence shown here is derived from an EMBL/GenBank/DDBJ whole genome shotgun (WGS) entry which is preliminary data.</text>
</comment>
<dbReference type="PROSITE" id="PS51257">
    <property type="entry name" value="PROKAR_LIPOPROTEIN"/>
    <property type="match status" value="1"/>
</dbReference>
<accession>A0A2S9PN39</accession>
<dbReference type="Proteomes" id="UP000239322">
    <property type="component" value="Unassembled WGS sequence"/>
</dbReference>
<protein>
    <recommendedName>
        <fullName evidence="5">DUF3558 domain-containing protein</fullName>
    </recommendedName>
</protein>
<feature type="region of interest" description="Disordered" evidence="1">
    <location>
        <begin position="148"/>
        <end position="182"/>
    </location>
</feature>